<dbReference type="Proteomes" id="UP000593560">
    <property type="component" value="Unassembled WGS sequence"/>
</dbReference>
<dbReference type="EMBL" id="JABFAD010000009">
    <property type="protein sequence ID" value="MBA0807023.1"/>
    <property type="molecule type" value="Genomic_DNA"/>
</dbReference>
<comment type="caution">
    <text evidence="1">The sequence shown here is derived from an EMBL/GenBank/DDBJ whole genome shotgun (WGS) entry which is preliminary data.</text>
</comment>
<proteinExistence type="predicted"/>
<organism evidence="1 2">
    <name type="scientific">Gossypium harknessii</name>
    <dbReference type="NCBI Taxonomy" id="34285"/>
    <lineage>
        <taxon>Eukaryota</taxon>
        <taxon>Viridiplantae</taxon>
        <taxon>Streptophyta</taxon>
        <taxon>Embryophyta</taxon>
        <taxon>Tracheophyta</taxon>
        <taxon>Spermatophyta</taxon>
        <taxon>Magnoliopsida</taxon>
        <taxon>eudicotyledons</taxon>
        <taxon>Gunneridae</taxon>
        <taxon>Pentapetalae</taxon>
        <taxon>rosids</taxon>
        <taxon>malvids</taxon>
        <taxon>Malvales</taxon>
        <taxon>Malvaceae</taxon>
        <taxon>Malvoideae</taxon>
        <taxon>Gossypium</taxon>
    </lineage>
</organism>
<accession>A0A7J9HB08</accession>
<keyword evidence="2" id="KW-1185">Reference proteome</keyword>
<protein>
    <submittedName>
        <fullName evidence="1">Uncharacterized protein</fullName>
    </submittedName>
</protein>
<reference evidence="1 2" key="1">
    <citation type="journal article" date="2019" name="Genome Biol. Evol.">
        <title>Insights into the evolution of the New World diploid cottons (Gossypium, subgenus Houzingenia) based on genome sequencing.</title>
        <authorList>
            <person name="Grover C.E."/>
            <person name="Arick M.A. 2nd"/>
            <person name="Thrash A."/>
            <person name="Conover J.L."/>
            <person name="Sanders W.S."/>
            <person name="Peterson D.G."/>
            <person name="Frelichowski J.E."/>
            <person name="Scheffler J.A."/>
            <person name="Scheffler B.E."/>
            <person name="Wendel J.F."/>
        </authorList>
    </citation>
    <scope>NUCLEOTIDE SEQUENCE [LARGE SCALE GENOMIC DNA]</scope>
    <source>
        <strain evidence="1">0</strain>
        <tissue evidence="1">Leaf</tissue>
    </source>
</reference>
<gene>
    <name evidence="1" type="ORF">Gohar_022854</name>
</gene>
<dbReference type="AlphaFoldDB" id="A0A7J9HB08"/>
<evidence type="ECO:0000313" key="2">
    <source>
        <dbReference type="Proteomes" id="UP000593560"/>
    </source>
</evidence>
<feature type="non-terminal residue" evidence="1">
    <location>
        <position position="47"/>
    </location>
</feature>
<evidence type="ECO:0000313" key="1">
    <source>
        <dbReference type="EMBL" id="MBA0807023.1"/>
    </source>
</evidence>
<sequence>RSVKPRPRFPSLPLFPKLVDSLCSQPLDLLLTRPGFIISKFSSASSI</sequence>
<name>A0A7J9HB08_9ROSI</name>